<gene>
    <name evidence="1" type="ORF">E2C01_042884</name>
</gene>
<keyword evidence="2" id="KW-1185">Reference proteome</keyword>
<dbReference type="EMBL" id="VSRR010008665">
    <property type="protein sequence ID" value="MPC49091.1"/>
    <property type="molecule type" value="Genomic_DNA"/>
</dbReference>
<proteinExistence type="predicted"/>
<comment type="caution">
    <text evidence="1">The sequence shown here is derived from an EMBL/GenBank/DDBJ whole genome shotgun (WGS) entry which is preliminary data.</text>
</comment>
<name>A0A5B7FNR2_PORTR</name>
<dbReference type="Proteomes" id="UP000324222">
    <property type="component" value="Unassembled WGS sequence"/>
</dbReference>
<protein>
    <submittedName>
        <fullName evidence="1">Uncharacterized protein</fullName>
    </submittedName>
</protein>
<sequence length="94" mass="10037">MACRSFSVASNTPKLGDMLRSGRLANSNCVPRIMRELAAVSCVMLAPLYLRGASPPASAYLSGAPRPPGAQHPTALFTKHLNPRVTLQTLVFSK</sequence>
<dbReference type="AlphaFoldDB" id="A0A5B7FNR2"/>
<evidence type="ECO:0000313" key="2">
    <source>
        <dbReference type="Proteomes" id="UP000324222"/>
    </source>
</evidence>
<organism evidence="1 2">
    <name type="scientific">Portunus trituberculatus</name>
    <name type="common">Swimming crab</name>
    <name type="synonym">Neptunus trituberculatus</name>
    <dbReference type="NCBI Taxonomy" id="210409"/>
    <lineage>
        <taxon>Eukaryota</taxon>
        <taxon>Metazoa</taxon>
        <taxon>Ecdysozoa</taxon>
        <taxon>Arthropoda</taxon>
        <taxon>Crustacea</taxon>
        <taxon>Multicrustacea</taxon>
        <taxon>Malacostraca</taxon>
        <taxon>Eumalacostraca</taxon>
        <taxon>Eucarida</taxon>
        <taxon>Decapoda</taxon>
        <taxon>Pleocyemata</taxon>
        <taxon>Brachyura</taxon>
        <taxon>Eubrachyura</taxon>
        <taxon>Portunoidea</taxon>
        <taxon>Portunidae</taxon>
        <taxon>Portuninae</taxon>
        <taxon>Portunus</taxon>
    </lineage>
</organism>
<evidence type="ECO:0000313" key="1">
    <source>
        <dbReference type="EMBL" id="MPC49091.1"/>
    </source>
</evidence>
<accession>A0A5B7FNR2</accession>
<reference evidence="1 2" key="1">
    <citation type="submission" date="2019-05" db="EMBL/GenBank/DDBJ databases">
        <title>Another draft genome of Portunus trituberculatus and its Hox gene families provides insights of decapod evolution.</title>
        <authorList>
            <person name="Jeong J.-H."/>
            <person name="Song I."/>
            <person name="Kim S."/>
            <person name="Choi T."/>
            <person name="Kim D."/>
            <person name="Ryu S."/>
            <person name="Kim W."/>
        </authorList>
    </citation>
    <scope>NUCLEOTIDE SEQUENCE [LARGE SCALE GENOMIC DNA]</scope>
    <source>
        <tissue evidence="1">Muscle</tissue>
    </source>
</reference>